<comment type="similarity">
    <text evidence="1 13">Belongs to the ribonucleoside diphosphate reductase large chain family.</text>
</comment>
<evidence type="ECO:0000256" key="11">
    <source>
        <dbReference type="ARBA" id="ARBA00047754"/>
    </source>
</evidence>
<dbReference type="Proteomes" id="UP000009287">
    <property type="component" value="Chromosome"/>
</dbReference>
<dbReference type="Pfam" id="PF03477">
    <property type="entry name" value="ATP-cone"/>
    <property type="match status" value="2"/>
</dbReference>
<dbReference type="InterPro" id="IPR013509">
    <property type="entry name" value="RNR_lsu_N"/>
</dbReference>
<dbReference type="UniPathway" id="UPA00326"/>
<dbReference type="InterPro" id="IPR013346">
    <property type="entry name" value="NrdE_NrdA_C"/>
</dbReference>
<evidence type="ECO:0000256" key="6">
    <source>
        <dbReference type="ARBA" id="ARBA00022840"/>
    </source>
</evidence>
<dbReference type="SUPFAM" id="SSF48168">
    <property type="entry name" value="R1 subunit of ribonucleotide reductase, N-terminal domain"/>
    <property type="match status" value="1"/>
</dbReference>
<keyword evidence="5 12" id="KW-0547">Nucleotide-binding</keyword>
<dbReference type="Pfam" id="PF02867">
    <property type="entry name" value="Ribonuc_red_lgC"/>
    <property type="match status" value="1"/>
</dbReference>
<evidence type="ECO:0000256" key="10">
    <source>
        <dbReference type="ARBA" id="ARBA00024942"/>
    </source>
</evidence>
<evidence type="ECO:0000256" key="13">
    <source>
        <dbReference type="RuleBase" id="RU003410"/>
    </source>
</evidence>
<sequence length="1053" mass="120169">MFTRIVMVDLQEKQCTIVKRNGMFVPFDRNRIFQALEAAFRDTRRIDDHMPLPEDLESSIRSITHQVVKEVVQKITDGQVVTVERIQDMVESQLYVNGLQDVARDYIVYRDDRKAHRKKSWQSLSVVRRCGTVVHFNPMKISAALEKAFRATDKTEGMTPSSVREEINALTQNIVAEIEECCPQQDRRIDIEKIQDIVEQQLMVVGHYAVAKNYILYREARARVRDNREEDGSTEKTIAEEAVEVLSKDGSTYTMTHSQLLAHLARACSRFPETTDAALLTDMAFANFYSGIKESEVVLACIMAARANIEKEPDYAFVAAELLIDVVYKEALGKSKYAEDLEQAHRDHFKRYIAEGDTYRLNAELKHLFDLDALADAMDLSRDLQFSYMGIQNLYDRYFNHHEGCRLETPQIFWMRVAMGLALNEQDKTSWAITFYNLLSTFRYTPATPTLFNSGMRHSQLSSCYLSTVQDNLVNIYKVIADNAMLSKWAGGIGNDWTAIRATGALIKGTNGRSQGVIPFIKVTNDTAVAVNQGGKRKGAVCVYLEVWHLDYEDFLELRKNTGDERRRAHDVNIASWIPDLFFKRLQQKGTWTLFSPDDVPGLHDAYGEEFERLYEEYERKVDTGEIRLFKKVEAEDLWRKMLSMLFETGHPWMTFKDPSNIRSAQDHKGVVRCSNLCTEILLNCSETETAVCNLGSINLVQHIVGDGLDEEKLSETISIAVRMLDNVIDINFYPTKEAKEANFAHRAIGLGVMGFQDALYKLDISYASQEAVEFADYSSELISYYAIQASCLLAKERGTYSSYKGSKWDRGLLPIDTIQLLANYRGEANLQMDTSSRKDWEPIRSLVKEHGMRHCQLMAIAPTATISNIIGVTQSIEPTYKHLFVKSNLSGEFTIPNVYLIEKLKKLGIWDADMLDDLKYFDGSLLEIERIPDHLKHIFLTAFEIEPEWIIECASRRQKWIDMGQSLNLYLAQPDGKKLSNMYLTAWKKGLKTTYYLRSSSATTVEKSFVDINKRGIQPRWMKNKSASAGIIVERAKKAPVCSLEEGCEACQ</sequence>
<organism evidence="15 16">
    <name type="scientific">Chlamydia trachomatis serovar A (strain A2497)</name>
    <dbReference type="NCBI Taxonomy" id="580047"/>
    <lineage>
        <taxon>Bacteria</taxon>
        <taxon>Pseudomonadati</taxon>
        <taxon>Chlamydiota</taxon>
        <taxon>Chlamydiia</taxon>
        <taxon>Chlamydiales</taxon>
        <taxon>Chlamydiaceae</taxon>
        <taxon>Chlamydia/Chlamydophila group</taxon>
        <taxon>Chlamydia</taxon>
    </lineage>
</organism>
<feature type="domain" description="ATP-cone" evidence="14">
    <location>
        <begin position="15"/>
        <end position="117"/>
    </location>
</feature>
<feature type="domain" description="ATP-cone" evidence="14">
    <location>
        <begin position="124"/>
        <end position="225"/>
    </location>
</feature>
<dbReference type="NCBIfam" id="TIGR02506">
    <property type="entry name" value="NrdE_NrdA"/>
    <property type="match status" value="1"/>
</dbReference>
<evidence type="ECO:0000256" key="3">
    <source>
        <dbReference type="ARBA" id="ARBA00022533"/>
    </source>
</evidence>
<dbReference type="AlphaFoldDB" id="G4NLX8"/>
<dbReference type="PATRIC" id="fig|580047.4.peg.917"/>
<reference evidence="15 16" key="1">
    <citation type="journal article" date="2011" name="J. Exp. Med.">
        <title>A live-attenuated chlamydial vaccine protects against trachoma in nonhuman primates.</title>
        <authorList>
            <person name="Kari L."/>
            <person name="Whitmire W.M."/>
            <person name="Olivares-Zavaleta N."/>
            <person name="Goheen M.M."/>
            <person name="Taylor L.D."/>
            <person name="Carlson J.H."/>
            <person name="Sturdevant G.L."/>
            <person name="Lu C."/>
            <person name="Bakios L.E."/>
            <person name="Randall L.B."/>
            <person name="Parnell M.J."/>
            <person name="Zhong G."/>
            <person name="Caldwell H.D."/>
        </authorList>
    </citation>
    <scope>NUCLEOTIDE SEQUENCE [LARGE SCALE GENOMIC DNA]</scope>
    <source>
        <strain evidence="15 16">A2497</strain>
    </source>
</reference>
<dbReference type="PANTHER" id="PTHR11573">
    <property type="entry name" value="RIBONUCLEOSIDE-DIPHOSPHATE REDUCTASE LARGE CHAIN"/>
    <property type="match status" value="1"/>
</dbReference>
<evidence type="ECO:0000256" key="8">
    <source>
        <dbReference type="ARBA" id="ARBA00023116"/>
    </source>
</evidence>
<comment type="function">
    <text evidence="10 13">Provides the precursors necessary for DNA synthesis. Catalyzes the biosynthesis of deoxyribonucleotides from the corresponding ribonucleotides.</text>
</comment>
<keyword evidence="3" id="KW-0021">Allosteric enzyme</keyword>
<dbReference type="NCBIfam" id="NF009029">
    <property type="entry name" value="PRK12365.1"/>
    <property type="match status" value="1"/>
</dbReference>
<dbReference type="SUPFAM" id="SSF51998">
    <property type="entry name" value="PFL-like glycyl radical enzymes"/>
    <property type="match status" value="1"/>
</dbReference>
<keyword evidence="9" id="KW-1015">Disulfide bond</keyword>
<evidence type="ECO:0000313" key="16">
    <source>
        <dbReference type="Proteomes" id="UP000009287"/>
    </source>
</evidence>
<dbReference type="InterPro" id="IPR008926">
    <property type="entry name" value="RNR_R1-su_N"/>
</dbReference>
<evidence type="ECO:0000313" key="15">
    <source>
        <dbReference type="EMBL" id="AEP35732.1"/>
    </source>
</evidence>
<dbReference type="PANTHER" id="PTHR11573:SF6">
    <property type="entry name" value="RIBONUCLEOSIDE-DIPHOSPHATE REDUCTASE LARGE SUBUNIT"/>
    <property type="match status" value="1"/>
</dbReference>
<dbReference type="FunFam" id="3.20.70.20:FF:000009">
    <property type="entry name" value="Ribonucleoside-diphosphate reductase"/>
    <property type="match status" value="1"/>
</dbReference>
<dbReference type="GO" id="GO:0009263">
    <property type="term" value="P:deoxyribonucleotide biosynthetic process"/>
    <property type="evidence" value="ECO:0007669"/>
    <property type="project" value="UniProtKB-KW"/>
</dbReference>
<protein>
    <recommendedName>
        <fullName evidence="13">Ribonucleoside-diphosphate reductase</fullName>
        <ecNumber evidence="13">1.17.4.1</ecNumber>
    </recommendedName>
</protein>
<keyword evidence="7 13" id="KW-0560">Oxidoreductase</keyword>
<evidence type="ECO:0000256" key="7">
    <source>
        <dbReference type="ARBA" id="ARBA00023002"/>
    </source>
</evidence>
<dbReference type="InterPro" id="IPR000788">
    <property type="entry name" value="RNR_lg_C"/>
</dbReference>
<evidence type="ECO:0000259" key="14">
    <source>
        <dbReference type="PROSITE" id="PS51161"/>
    </source>
</evidence>
<dbReference type="PROSITE" id="PS51161">
    <property type="entry name" value="ATP_CONE"/>
    <property type="match status" value="3"/>
</dbReference>
<feature type="domain" description="ATP-cone" evidence="14">
    <location>
        <begin position="243"/>
        <end position="333"/>
    </location>
</feature>
<evidence type="ECO:0000256" key="5">
    <source>
        <dbReference type="ARBA" id="ARBA00022741"/>
    </source>
</evidence>
<dbReference type="PRINTS" id="PR01183">
    <property type="entry name" value="RIBORDTASEM1"/>
</dbReference>
<proteinExistence type="inferred from homology"/>
<dbReference type="GO" id="GO:0005524">
    <property type="term" value="F:ATP binding"/>
    <property type="evidence" value="ECO:0007669"/>
    <property type="project" value="UniProtKB-UniRule"/>
</dbReference>
<comment type="catalytic activity">
    <reaction evidence="11 13">
        <text>a 2'-deoxyribonucleoside 5'-diphosphate + [thioredoxin]-disulfide + H2O = a ribonucleoside 5'-diphosphate + [thioredoxin]-dithiol</text>
        <dbReference type="Rhea" id="RHEA:23252"/>
        <dbReference type="Rhea" id="RHEA-COMP:10698"/>
        <dbReference type="Rhea" id="RHEA-COMP:10700"/>
        <dbReference type="ChEBI" id="CHEBI:15377"/>
        <dbReference type="ChEBI" id="CHEBI:29950"/>
        <dbReference type="ChEBI" id="CHEBI:50058"/>
        <dbReference type="ChEBI" id="CHEBI:57930"/>
        <dbReference type="ChEBI" id="CHEBI:73316"/>
        <dbReference type="EC" id="1.17.4.1"/>
    </reaction>
</comment>
<dbReference type="Gene3D" id="3.20.70.20">
    <property type="match status" value="1"/>
</dbReference>
<gene>
    <name evidence="15" type="ordered locus">CTO_0901</name>
</gene>
<evidence type="ECO:0000256" key="2">
    <source>
        <dbReference type="ARBA" id="ARBA00011209"/>
    </source>
</evidence>
<keyword evidence="6 12" id="KW-0067">ATP-binding</keyword>
<dbReference type="InterPro" id="IPR005144">
    <property type="entry name" value="ATP-cone_dom"/>
</dbReference>
<dbReference type="GO" id="GO:0004748">
    <property type="term" value="F:ribonucleoside-diphosphate reductase activity, thioredoxin disulfide as acceptor"/>
    <property type="evidence" value="ECO:0007669"/>
    <property type="project" value="UniProtKB-EC"/>
</dbReference>
<accession>G4NLX8</accession>
<dbReference type="PROSITE" id="PS00089">
    <property type="entry name" value="RIBORED_LARGE"/>
    <property type="match status" value="1"/>
</dbReference>
<evidence type="ECO:0000256" key="4">
    <source>
        <dbReference type="ARBA" id="ARBA00022737"/>
    </source>
</evidence>
<dbReference type="Pfam" id="PF00317">
    <property type="entry name" value="Ribonuc_red_lgN"/>
    <property type="match status" value="1"/>
</dbReference>
<dbReference type="KEGG" id="cra:CTO_0901"/>
<evidence type="ECO:0000256" key="12">
    <source>
        <dbReference type="PROSITE-ProRule" id="PRU00492"/>
    </source>
</evidence>
<dbReference type="CDD" id="cd01679">
    <property type="entry name" value="RNR_I"/>
    <property type="match status" value="1"/>
</dbReference>
<dbReference type="NCBIfam" id="NF005544">
    <property type="entry name" value="PRK07207.1"/>
    <property type="match status" value="1"/>
</dbReference>
<keyword evidence="4" id="KW-0677">Repeat</keyword>
<dbReference type="EMBL" id="CP002401">
    <property type="protein sequence ID" value="AEP35732.1"/>
    <property type="molecule type" value="Genomic_DNA"/>
</dbReference>
<evidence type="ECO:0000256" key="1">
    <source>
        <dbReference type="ARBA" id="ARBA00010406"/>
    </source>
</evidence>
<dbReference type="EC" id="1.17.4.1" evidence="13"/>
<dbReference type="GO" id="GO:0005971">
    <property type="term" value="C:ribonucleoside-diphosphate reductase complex"/>
    <property type="evidence" value="ECO:0007669"/>
    <property type="project" value="TreeGrafter"/>
</dbReference>
<keyword evidence="8 13" id="KW-0215">Deoxyribonucleotide synthesis</keyword>
<evidence type="ECO:0000256" key="9">
    <source>
        <dbReference type="ARBA" id="ARBA00023157"/>
    </source>
</evidence>
<name>G4NLX8_CHLT4</name>
<dbReference type="InterPro" id="IPR039718">
    <property type="entry name" value="Rrm1"/>
</dbReference>
<comment type="subunit">
    <text evidence="2">Tetramer of two alpha and two beta subunits.</text>
</comment>